<dbReference type="PANTHER" id="PTHR43777:SF1">
    <property type="entry name" value="MOLYBDENUM COFACTOR CYTIDYLYLTRANSFERASE"/>
    <property type="match status" value="1"/>
</dbReference>
<reference evidence="2" key="2">
    <citation type="journal article" date="2021" name="PeerJ">
        <title>Extensive microbial diversity within the chicken gut microbiome revealed by metagenomics and culture.</title>
        <authorList>
            <person name="Gilroy R."/>
            <person name="Ravi A."/>
            <person name="Getino M."/>
            <person name="Pursley I."/>
            <person name="Horton D.L."/>
            <person name="Alikhan N.F."/>
            <person name="Baker D."/>
            <person name="Gharbi K."/>
            <person name="Hall N."/>
            <person name="Watson M."/>
            <person name="Adriaenssens E.M."/>
            <person name="Foster-Nyarko E."/>
            <person name="Jarju S."/>
            <person name="Secka A."/>
            <person name="Antonio M."/>
            <person name="Oren A."/>
            <person name="Chaudhuri R.R."/>
            <person name="La Ragione R."/>
            <person name="Hildebrand F."/>
            <person name="Pallen M.J."/>
        </authorList>
    </citation>
    <scope>NUCLEOTIDE SEQUENCE</scope>
    <source>
        <strain evidence="2">CHK187-14744</strain>
    </source>
</reference>
<dbReference type="Pfam" id="PF12804">
    <property type="entry name" value="NTP_transf_3"/>
    <property type="match status" value="1"/>
</dbReference>
<dbReference type="CDD" id="cd04182">
    <property type="entry name" value="GT_2_like_f"/>
    <property type="match status" value="1"/>
</dbReference>
<dbReference type="Gene3D" id="3.90.550.10">
    <property type="entry name" value="Spore Coat Polysaccharide Biosynthesis Protein SpsA, Chain A"/>
    <property type="match status" value="1"/>
</dbReference>
<gene>
    <name evidence="2" type="ORF">IAB63_04835</name>
</gene>
<evidence type="ECO:0000259" key="1">
    <source>
        <dbReference type="Pfam" id="PF12804"/>
    </source>
</evidence>
<proteinExistence type="predicted"/>
<accession>A0A9D1HG17</accession>
<dbReference type="AlphaFoldDB" id="A0A9D1HG17"/>
<dbReference type="InterPro" id="IPR025877">
    <property type="entry name" value="MobA-like_NTP_Trfase"/>
</dbReference>
<dbReference type="PANTHER" id="PTHR43777">
    <property type="entry name" value="MOLYBDENUM COFACTOR CYTIDYLYLTRANSFERASE"/>
    <property type="match status" value="1"/>
</dbReference>
<dbReference type="GO" id="GO:0016779">
    <property type="term" value="F:nucleotidyltransferase activity"/>
    <property type="evidence" value="ECO:0007669"/>
    <property type="project" value="UniProtKB-ARBA"/>
</dbReference>
<organism evidence="2 3">
    <name type="scientific">Candidatus Onthocola gallistercoris</name>
    <dbReference type="NCBI Taxonomy" id="2840876"/>
    <lineage>
        <taxon>Bacteria</taxon>
        <taxon>Bacillati</taxon>
        <taxon>Bacillota</taxon>
        <taxon>Bacilli</taxon>
        <taxon>Candidatus Onthocola</taxon>
    </lineage>
</organism>
<name>A0A9D1HG17_9FIRM</name>
<feature type="domain" description="MobA-like NTP transferase" evidence="1">
    <location>
        <begin position="20"/>
        <end position="201"/>
    </location>
</feature>
<comment type="caution">
    <text evidence="2">The sequence shown here is derived from an EMBL/GenBank/DDBJ whole genome shotgun (WGS) entry which is preliminary data.</text>
</comment>
<reference evidence="2" key="1">
    <citation type="submission" date="2020-10" db="EMBL/GenBank/DDBJ databases">
        <authorList>
            <person name="Gilroy R."/>
        </authorList>
    </citation>
    <scope>NUCLEOTIDE SEQUENCE</scope>
    <source>
        <strain evidence="2">CHK187-14744</strain>
    </source>
</reference>
<protein>
    <submittedName>
        <fullName evidence="2">Nucleotidyltransferase family protein</fullName>
    </submittedName>
</protein>
<dbReference type="InterPro" id="IPR029044">
    <property type="entry name" value="Nucleotide-diphossugar_trans"/>
</dbReference>
<evidence type="ECO:0000313" key="2">
    <source>
        <dbReference type="EMBL" id="HIU02558.1"/>
    </source>
</evidence>
<dbReference type="Proteomes" id="UP000824164">
    <property type="component" value="Unassembled WGS sequence"/>
</dbReference>
<sequence length="238" mass="26050">MDGHRSDKHVPANSSHTIAAILLAAGNGRRFGSNKLMAKVGKKKVYEHILDKLVQLDHQARICVSQYPEILDAAEKMEFCTVFNDAPELGISRSIRLGLLAALEGEASGGPSEDIFLDGNKEYAIGAAMFVVCDQPLLRLSSVETLLKVHRETDKGIVGLCTANGQGRRGNPVIFDRKYFQELLHLQGDTGGRQVMSRHPEDILWVPAAAPEELMDIDTAEQLNALNNHIGDGTIRLD</sequence>
<dbReference type="SUPFAM" id="SSF53448">
    <property type="entry name" value="Nucleotide-diphospho-sugar transferases"/>
    <property type="match status" value="1"/>
</dbReference>
<dbReference type="EMBL" id="DVLT01000035">
    <property type="protein sequence ID" value="HIU02558.1"/>
    <property type="molecule type" value="Genomic_DNA"/>
</dbReference>
<evidence type="ECO:0000313" key="3">
    <source>
        <dbReference type="Proteomes" id="UP000824164"/>
    </source>
</evidence>